<protein>
    <recommendedName>
        <fullName evidence="2">Fatty acid desaturase domain-containing protein</fullName>
    </recommendedName>
</protein>
<feature type="transmembrane region" description="Helical" evidence="1">
    <location>
        <begin position="188"/>
        <end position="208"/>
    </location>
</feature>
<dbReference type="InterPro" id="IPR005804">
    <property type="entry name" value="FA_desaturase_dom"/>
</dbReference>
<proteinExistence type="predicted"/>
<dbReference type="Proteomes" id="UP000031599">
    <property type="component" value="Unassembled WGS sequence"/>
</dbReference>
<feature type="transmembrane region" description="Helical" evidence="1">
    <location>
        <begin position="142"/>
        <end position="167"/>
    </location>
</feature>
<dbReference type="EMBL" id="JMCC02000101">
    <property type="protein sequence ID" value="KIG13293.1"/>
    <property type="molecule type" value="Genomic_DNA"/>
</dbReference>
<feature type="transmembrane region" description="Helical" evidence="1">
    <location>
        <begin position="13"/>
        <end position="33"/>
    </location>
</feature>
<accession>A0A0C1ZQR3</accession>
<dbReference type="GO" id="GO:0006629">
    <property type="term" value="P:lipid metabolic process"/>
    <property type="evidence" value="ECO:0007669"/>
    <property type="project" value="InterPro"/>
</dbReference>
<dbReference type="Pfam" id="PF00487">
    <property type="entry name" value="FA_desaturase"/>
    <property type="match status" value="1"/>
</dbReference>
<keyword evidence="1" id="KW-1133">Transmembrane helix</keyword>
<organism evidence="3 4">
    <name type="scientific">Enhygromyxa salina</name>
    <dbReference type="NCBI Taxonomy" id="215803"/>
    <lineage>
        <taxon>Bacteria</taxon>
        <taxon>Pseudomonadati</taxon>
        <taxon>Myxococcota</taxon>
        <taxon>Polyangia</taxon>
        <taxon>Nannocystales</taxon>
        <taxon>Nannocystaceae</taxon>
        <taxon>Enhygromyxa</taxon>
    </lineage>
</organism>
<evidence type="ECO:0000256" key="1">
    <source>
        <dbReference type="SAM" id="Phobius"/>
    </source>
</evidence>
<keyword evidence="1" id="KW-0812">Transmembrane</keyword>
<reference evidence="3 4" key="1">
    <citation type="submission" date="2014-12" db="EMBL/GenBank/DDBJ databases">
        <title>Genome assembly of Enhygromyxa salina DSM 15201.</title>
        <authorList>
            <person name="Sharma G."/>
            <person name="Subramanian S."/>
        </authorList>
    </citation>
    <scope>NUCLEOTIDE SEQUENCE [LARGE SCALE GENOMIC DNA]</scope>
    <source>
        <strain evidence="3 4">DSM 15201</strain>
    </source>
</reference>
<feature type="transmembrane region" description="Helical" evidence="1">
    <location>
        <begin position="45"/>
        <end position="65"/>
    </location>
</feature>
<evidence type="ECO:0000313" key="3">
    <source>
        <dbReference type="EMBL" id="KIG13293.1"/>
    </source>
</evidence>
<feature type="domain" description="Fatty acid desaturase" evidence="2">
    <location>
        <begin position="47"/>
        <end position="290"/>
    </location>
</feature>
<dbReference type="AlphaFoldDB" id="A0A0C1ZQR3"/>
<feature type="transmembrane region" description="Helical" evidence="1">
    <location>
        <begin position="214"/>
        <end position="236"/>
    </location>
</feature>
<evidence type="ECO:0000259" key="2">
    <source>
        <dbReference type="Pfam" id="PF00487"/>
    </source>
</evidence>
<keyword evidence="1" id="KW-0472">Membrane</keyword>
<comment type="caution">
    <text evidence="3">The sequence shown here is derived from an EMBL/GenBank/DDBJ whole genome shotgun (WGS) entry which is preliminary data.</text>
</comment>
<sequence length="337" mass="38154">MPMAHVDPRHRPLTARLISESVLVALVLGAAAIKLDALDHPLARALIVAVILLQGCWLHRLYVVAHEASHRKLWPAHPGINDALGQLLLLPLMLPLRIHRKIHAFHHGHNRRDERTSALDTFVIPRRTSALGRALNRAWCYLLWYLAVFAGGFFVHSLVSVLLFLAMPMRIARTISPAFKGWRIGDQLRSLASFGLGVGLHVGVAWLLGTRAWALSMGWPLLAFAWVYSLLVYIYHYRTDYGPDVRFHVRGLNRHPIASWWLLNFNEHDTHHRQPKLPWYQLPAHREPLPHAHASNQKYDGIAAAILAQLRGPRIIEIPETPETIENPMPRDPGAST</sequence>
<name>A0A0C1ZQR3_9BACT</name>
<evidence type="ECO:0000313" key="4">
    <source>
        <dbReference type="Proteomes" id="UP000031599"/>
    </source>
</evidence>
<gene>
    <name evidence="3" type="ORF">DB30_00341</name>
</gene>